<evidence type="ECO:0000256" key="5">
    <source>
        <dbReference type="ARBA" id="ARBA00022475"/>
    </source>
</evidence>
<evidence type="ECO:0000313" key="14">
    <source>
        <dbReference type="Proteomes" id="UP000198940"/>
    </source>
</evidence>
<dbReference type="PANTHER" id="PTHR32063">
    <property type="match status" value="1"/>
</dbReference>
<name>A0A1M7BBF9_9FLAO</name>
<evidence type="ECO:0000256" key="6">
    <source>
        <dbReference type="ARBA" id="ARBA00022692"/>
    </source>
</evidence>
<dbReference type="NCBIfam" id="TIGR00914">
    <property type="entry name" value="2A0601"/>
    <property type="match status" value="1"/>
</dbReference>
<keyword evidence="8 10" id="KW-0472">Membrane</keyword>
<dbReference type="Pfam" id="PF02321">
    <property type="entry name" value="OEP"/>
    <property type="match status" value="1"/>
</dbReference>
<comment type="similarity">
    <text evidence="2">Belongs to the outer membrane factor (OMF) (TC 1.B.17) family.</text>
</comment>
<dbReference type="GO" id="GO:0042910">
    <property type="term" value="F:xenobiotic transmembrane transporter activity"/>
    <property type="evidence" value="ECO:0007669"/>
    <property type="project" value="TreeGrafter"/>
</dbReference>
<reference evidence="12 13" key="1">
    <citation type="submission" date="2016-11" db="EMBL/GenBank/DDBJ databases">
        <authorList>
            <person name="Varghese N."/>
            <person name="Submissions S."/>
        </authorList>
    </citation>
    <scope>NUCLEOTIDE SEQUENCE [LARGE SCALE GENOMIC DNA]</scope>
    <source>
        <strain evidence="12 13">CGMCC 1.12174</strain>
        <strain evidence="11 14">DSM 26351</strain>
    </source>
</reference>
<comment type="subcellular location">
    <subcellularLocation>
        <location evidence="1">Cell membrane</location>
        <topology evidence="1">Multi-pass membrane protein</topology>
    </subcellularLocation>
</comment>
<dbReference type="Gene3D" id="3.30.70.1320">
    <property type="entry name" value="Multidrug efflux transporter AcrB pore domain like"/>
    <property type="match status" value="1"/>
</dbReference>
<dbReference type="InterPro" id="IPR004763">
    <property type="entry name" value="CusA-like"/>
</dbReference>
<keyword evidence="14" id="KW-1185">Reference proteome</keyword>
<dbReference type="Gene3D" id="1.20.1640.10">
    <property type="entry name" value="Multidrug efflux transporter AcrB transmembrane domain"/>
    <property type="match status" value="2"/>
</dbReference>
<feature type="transmembrane region" description="Helical" evidence="10">
    <location>
        <begin position="452"/>
        <end position="472"/>
    </location>
</feature>
<dbReference type="Gene3D" id="3.30.70.1440">
    <property type="entry name" value="Multidrug efflux transporter AcrB pore domain"/>
    <property type="match status" value="1"/>
</dbReference>
<dbReference type="SUPFAM" id="SSF82866">
    <property type="entry name" value="Multidrug efflux transporter AcrB transmembrane domain"/>
    <property type="match status" value="2"/>
</dbReference>
<feature type="transmembrane region" description="Helical" evidence="10">
    <location>
        <begin position="393"/>
        <end position="417"/>
    </location>
</feature>
<evidence type="ECO:0000313" key="13">
    <source>
        <dbReference type="Proteomes" id="UP000184031"/>
    </source>
</evidence>
<evidence type="ECO:0000256" key="10">
    <source>
        <dbReference type="SAM" id="Phobius"/>
    </source>
</evidence>
<keyword evidence="5" id="KW-1003">Cell membrane</keyword>
<keyword evidence="7 10" id="KW-1133">Transmembrane helix</keyword>
<feature type="transmembrane region" description="Helical" evidence="10">
    <location>
        <begin position="976"/>
        <end position="997"/>
    </location>
</feature>
<dbReference type="InterPro" id="IPR027463">
    <property type="entry name" value="AcrB_DN_DC_subdom"/>
</dbReference>
<dbReference type="EMBL" id="FOKU01000010">
    <property type="protein sequence ID" value="SFC39194.1"/>
    <property type="molecule type" value="Genomic_DNA"/>
</dbReference>
<dbReference type="Proteomes" id="UP000198940">
    <property type="component" value="Unassembled WGS sequence"/>
</dbReference>
<dbReference type="STRING" id="1055723.SAMN05216293_3652"/>
<evidence type="ECO:0000256" key="1">
    <source>
        <dbReference type="ARBA" id="ARBA00004651"/>
    </source>
</evidence>
<feature type="transmembrane region" description="Helical" evidence="10">
    <location>
        <begin position="484"/>
        <end position="507"/>
    </location>
</feature>
<dbReference type="PANTHER" id="PTHR32063:SF24">
    <property type="entry name" value="CATION EFFLUX SYSTEM (ACRB_ACRD_ACRF FAMILY)"/>
    <property type="match status" value="1"/>
</dbReference>
<comment type="similarity">
    <text evidence="3">Belongs to the resistance-nodulation-cell division (RND) (TC 2.A.6) family.</text>
</comment>
<keyword evidence="6 10" id="KW-0812">Transmembrane</keyword>
<evidence type="ECO:0000313" key="12">
    <source>
        <dbReference type="EMBL" id="SHL52274.1"/>
    </source>
</evidence>
<evidence type="ECO:0000313" key="11">
    <source>
        <dbReference type="EMBL" id="SFC39194.1"/>
    </source>
</evidence>
<feature type="coiled-coil region" evidence="9">
    <location>
        <begin position="1363"/>
        <end position="1392"/>
    </location>
</feature>
<gene>
    <name evidence="11" type="ORF">SAMN04487891_11091</name>
    <name evidence="12" type="ORF">SAMN05216293_3652</name>
</gene>
<keyword evidence="9" id="KW-0175">Coiled coil</keyword>
<dbReference type="Pfam" id="PF00873">
    <property type="entry name" value="ACR_tran"/>
    <property type="match status" value="1"/>
</dbReference>
<dbReference type="PRINTS" id="PR00702">
    <property type="entry name" value="ACRIFLAVINRP"/>
</dbReference>
<evidence type="ECO:0000256" key="7">
    <source>
        <dbReference type="ARBA" id="ARBA00022989"/>
    </source>
</evidence>
<evidence type="ECO:0000256" key="2">
    <source>
        <dbReference type="ARBA" id="ARBA00007613"/>
    </source>
</evidence>
<dbReference type="EMBL" id="FRAT01000011">
    <property type="protein sequence ID" value="SHL52274.1"/>
    <property type="molecule type" value="Genomic_DNA"/>
</dbReference>
<sequence length="1466" mass="161533">MLDKIIRFSINNKLVIGILTLFLMGWGIYSLSKLPIDAVPDITDNQVMVITVSPTLAAQEVEQLVTFPVEQTMVSIPQIKEMRSFSRFGLSIVTIVFEEETDLYWARQQVQERLASAADEIPDGVGKPEMAPVTTGLGEIYQYVVHPEAGYEDQYDATELRTIQDWIIKRQLLGTPGVAEVSGFGGFVKQYEIAIDPDKLTSMAVTIQDIFTSLEKNNQNTGGAYIDKGPNAYFIRSEGLVGNLQELERIVVKENKGAPILIRDVAQVQFGHGIRYGAATRNGGGEVVTGIVMMLKGANSSAVITAVKDKIEQIKETLPEGVTIEPYLDRKNLVDRAIGTVTKNLIEGALIVIFVLILFLGNLRGGLIVASVIPLSMLFAIVMMNLFGVSGNLMSLGAIDFGLIVDGAVIIVESVMFGIHSSIKKYAGVSKLTSEQMDVEVKESAGKMMNSAAFGQIIILIVYLPILALTGVSGKMFHPMAQTVMFAILGALILSLTYVPMMSALALGRKTEHKRNFSDKMMDFFQRIYNPVIEAALRTKLLVLGLAIGLFLITLIAFSSMGSEFIPQLDEGDFAVETRVPVGSSIDQMIDVSQKAQTILLNGYPDEVSQVVNKIGSGEIPTDPMPIEAGDMMVILTPKDEWTKAEDREGLIAEMQESLSVIPNATFSFQQPIQMRFNELLTGAKQDVVLKIYGEDLSTLSDLANEVGQKIGSVEGVNDLYVEEITGLPQIKIQLDRDKIAQYGLNVETINNAIETGFAGKAAGMVFEGERRFDLVVRLQEENRGDITDVENLYIGTPEGRQVPLSEVANVSYVPGPVQIQRDNAKRRVTIGFNVRDRDVKSIIDDIRQIMATNVDMPSGYYVTYGGQFQNLKEANQRLMVALPIALLLILILLYFAFGSLKQSLLIFTAIPLSAIGGVFALLIRGMPFSISAGVGFIALFGIAVLNGIVLIAEFNRLKSNGVTDTYERVLQGTRVRLRPVLMTATVAALGFLPMALATSSGAEVQRPLATVVIGGLISATALTLVVLPVLYVYFTEGKVKVNFKAKKTAMVLLLMGVFLTPAIQLQAQETDSAQMDKLTLEQAIEIALQNNKRVDVAQSEIAIEKAGRYGAITIPRTEFSYSRGEFNTPTVKDNMYGVSQRINFPTVYLSQLRLAKAKVKSKEELMTIVENELIADVKSAYLRNAFLLENERLLKRQDSLFSNLDKSSTLRYRTGESTKLESVTSTTKAMQVKNKLQQNEADLRIARKRLQVVLNTSKDIEIADVQLMPGALDLDVEGQSVEQSPLYAYLRQELEVRKRETNVEENKILPDIMLGYNSQTFIGLQTIGGANASYNKDDRFSFFQVGVAIPIFPGGHRSKIKAAKFEEDIAQSQLELNQTQLEGELENLLQEYYKLQGTLAYYQNDALPQAALIIENTEKSFASGNVSYAQYLQNLTLANDIRTEYLNTLYQYNQSIIVIEALLGL</sequence>
<keyword evidence="4" id="KW-0813">Transport</keyword>
<dbReference type="SUPFAM" id="SSF82693">
    <property type="entry name" value="Multidrug efflux transporter AcrB pore domain, PN1, PN2, PC1 and PC2 subdomains"/>
    <property type="match status" value="3"/>
</dbReference>
<feature type="transmembrane region" description="Helical" evidence="10">
    <location>
        <begin position="12"/>
        <end position="29"/>
    </location>
</feature>
<dbReference type="Gene3D" id="1.20.1600.10">
    <property type="entry name" value="Outer membrane efflux proteins (OEP)"/>
    <property type="match status" value="1"/>
</dbReference>
<feature type="transmembrane region" description="Helical" evidence="10">
    <location>
        <begin position="541"/>
        <end position="561"/>
    </location>
</feature>
<dbReference type="Gene3D" id="3.30.2090.10">
    <property type="entry name" value="Multidrug efflux transporter AcrB TolC docking domain, DN and DC subdomains"/>
    <property type="match status" value="2"/>
</dbReference>
<dbReference type="SUPFAM" id="SSF56954">
    <property type="entry name" value="Outer membrane efflux proteins (OEP)"/>
    <property type="match status" value="1"/>
</dbReference>
<protein>
    <submittedName>
        <fullName evidence="12">Cobalt-zinc-cadmium resistance protein CzcA</fullName>
    </submittedName>
</protein>
<feature type="transmembrane region" description="Helical" evidence="10">
    <location>
        <begin position="1009"/>
        <end position="1035"/>
    </location>
</feature>
<evidence type="ECO:0000256" key="9">
    <source>
        <dbReference type="SAM" id="Coils"/>
    </source>
</evidence>
<dbReference type="Proteomes" id="UP000184031">
    <property type="component" value="Unassembled WGS sequence"/>
</dbReference>
<evidence type="ECO:0000256" key="8">
    <source>
        <dbReference type="ARBA" id="ARBA00023136"/>
    </source>
</evidence>
<dbReference type="OrthoDB" id="9758757at2"/>
<dbReference type="InterPro" id="IPR001036">
    <property type="entry name" value="Acrflvin-R"/>
</dbReference>
<dbReference type="GO" id="GO:0015562">
    <property type="term" value="F:efflux transmembrane transporter activity"/>
    <property type="evidence" value="ECO:0007669"/>
    <property type="project" value="InterPro"/>
</dbReference>
<feature type="transmembrane region" description="Helical" evidence="10">
    <location>
        <begin position="341"/>
        <end position="360"/>
    </location>
</feature>
<evidence type="ECO:0000256" key="3">
    <source>
        <dbReference type="ARBA" id="ARBA00010942"/>
    </source>
</evidence>
<dbReference type="RefSeq" id="WP_072882315.1">
    <property type="nucleotide sequence ID" value="NZ_FOKU01000010.1"/>
</dbReference>
<organism evidence="12 13">
    <name type="scientific">Flagellimonas taeanensis</name>
    <dbReference type="NCBI Taxonomy" id="1005926"/>
    <lineage>
        <taxon>Bacteria</taxon>
        <taxon>Pseudomonadati</taxon>
        <taxon>Bacteroidota</taxon>
        <taxon>Flavobacteriia</taxon>
        <taxon>Flavobacteriales</taxon>
        <taxon>Flavobacteriaceae</taxon>
        <taxon>Flagellimonas</taxon>
    </lineage>
</organism>
<dbReference type="Gene3D" id="3.30.70.1430">
    <property type="entry name" value="Multidrug efflux transporter AcrB pore domain"/>
    <property type="match status" value="2"/>
</dbReference>
<feature type="transmembrane region" description="Helical" evidence="10">
    <location>
        <begin position="1050"/>
        <end position="1068"/>
    </location>
</feature>
<evidence type="ECO:0000256" key="4">
    <source>
        <dbReference type="ARBA" id="ARBA00022448"/>
    </source>
</evidence>
<feature type="transmembrane region" description="Helical" evidence="10">
    <location>
        <begin position="905"/>
        <end position="924"/>
    </location>
</feature>
<dbReference type="SUPFAM" id="SSF82714">
    <property type="entry name" value="Multidrug efflux transporter AcrB TolC docking domain, DN and DC subdomains"/>
    <property type="match status" value="2"/>
</dbReference>
<feature type="transmembrane region" description="Helical" evidence="10">
    <location>
        <begin position="930"/>
        <end position="955"/>
    </location>
</feature>
<accession>A0A1M7BBF9</accession>
<dbReference type="GO" id="GO:0008324">
    <property type="term" value="F:monoatomic cation transmembrane transporter activity"/>
    <property type="evidence" value="ECO:0007669"/>
    <property type="project" value="InterPro"/>
</dbReference>
<proteinExistence type="inferred from homology"/>
<dbReference type="GO" id="GO:0005886">
    <property type="term" value="C:plasma membrane"/>
    <property type="evidence" value="ECO:0007669"/>
    <property type="project" value="UniProtKB-SubCell"/>
</dbReference>
<feature type="transmembrane region" description="Helical" evidence="10">
    <location>
        <begin position="367"/>
        <end position="387"/>
    </location>
</feature>
<feature type="transmembrane region" description="Helical" evidence="10">
    <location>
        <begin position="879"/>
        <end position="898"/>
    </location>
</feature>
<comment type="caution">
    <text evidence="12">The sequence shown here is derived from an EMBL/GenBank/DDBJ whole genome shotgun (WGS) entry which is preliminary data.</text>
</comment>
<dbReference type="InterPro" id="IPR003423">
    <property type="entry name" value="OMP_efflux"/>
</dbReference>